<evidence type="ECO:0000259" key="1">
    <source>
        <dbReference type="Pfam" id="PF09851"/>
    </source>
</evidence>
<dbReference type="AlphaFoldDB" id="A0A9W6HSR4"/>
<feature type="domain" description="SHOCT" evidence="1">
    <location>
        <begin position="82"/>
        <end position="109"/>
    </location>
</feature>
<evidence type="ECO:0000313" key="3">
    <source>
        <dbReference type="Proteomes" id="UP001142325"/>
    </source>
</evidence>
<dbReference type="RefSeq" id="WP_204939101.1">
    <property type="nucleotide sequence ID" value="NZ_BAAAUM010000001.1"/>
</dbReference>
<dbReference type="InterPro" id="IPR018649">
    <property type="entry name" value="SHOCT"/>
</dbReference>
<name>A0A9W6HSR4_9MICO</name>
<gene>
    <name evidence="2" type="ORF">GCM10017596_11740</name>
</gene>
<reference evidence="2" key="1">
    <citation type="journal article" date="2014" name="Int. J. Syst. Evol. Microbiol.">
        <title>Complete genome sequence of Corynebacterium casei LMG S-19264T (=DSM 44701T), isolated from a smear-ripened cheese.</title>
        <authorList>
            <consortium name="US DOE Joint Genome Institute (JGI-PGF)"/>
            <person name="Walter F."/>
            <person name="Albersmeier A."/>
            <person name="Kalinowski J."/>
            <person name="Ruckert C."/>
        </authorList>
    </citation>
    <scope>NUCLEOTIDE SEQUENCE</scope>
    <source>
        <strain evidence="2">VKM Ac-1958</strain>
    </source>
</reference>
<keyword evidence="3" id="KW-1185">Reference proteome</keyword>
<sequence>MPILRRAGRPGLLGMAARTAVVAGTATAVSGAVAQRQHARAAEHQAMEQQQAAAYAQAAAASAPVAPVAPAPAPAPVNDVVARLQQLGELHQQGLLSAEEFALAKQQLLSS</sequence>
<organism evidence="2 3">
    <name type="scientific">Microbacterium keratanolyticum</name>
    <dbReference type="NCBI Taxonomy" id="67574"/>
    <lineage>
        <taxon>Bacteria</taxon>
        <taxon>Bacillati</taxon>
        <taxon>Actinomycetota</taxon>
        <taxon>Actinomycetes</taxon>
        <taxon>Micrococcales</taxon>
        <taxon>Microbacteriaceae</taxon>
        <taxon>Microbacterium</taxon>
    </lineage>
</organism>
<dbReference type="Pfam" id="PF09851">
    <property type="entry name" value="SHOCT"/>
    <property type="match status" value="1"/>
</dbReference>
<dbReference type="EMBL" id="BSET01000001">
    <property type="protein sequence ID" value="GLK01459.1"/>
    <property type="molecule type" value="Genomic_DNA"/>
</dbReference>
<accession>A0A9W6HSR4</accession>
<proteinExistence type="predicted"/>
<evidence type="ECO:0000313" key="2">
    <source>
        <dbReference type="EMBL" id="GLK01459.1"/>
    </source>
</evidence>
<comment type="caution">
    <text evidence="2">The sequence shown here is derived from an EMBL/GenBank/DDBJ whole genome shotgun (WGS) entry which is preliminary data.</text>
</comment>
<reference evidence="2" key="2">
    <citation type="submission" date="2023-01" db="EMBL/GenBank/DDBJ databases">
        <authorList>
            <person name="Sun Q."/>
            <person name="Evtushenko L."/>
        </authorList>
    </citation>
    <scope>NUCLEOTIDE SEQUENCE</scope>
    <source>
        <strain evidence="2">VKM Ac-1958</strain>
    </source>
</reference>
<dbReference type="Proteomes" id="UP001142325">
    <property type="component" value="Unassembled WGS sequence"/>
</dbReference>
<protein>
    <recommendedName>
        <fullName evidence="1">SHOCT domain-containing protein</fullName>
    </recommendedName>
</protein>